<dbReference type="InterPro" id="IPR020472">
    <property type="entry name" value="WD40_PAC1"/>
</dbReference>
<dbReference type="Proteomes" id="UP000318288">
    <property type="component" value="Unassembled WGS sequence"/>
</dbReference>
<proteinExistence type="predicted"/>
<feature type="repeat" description="WD" evidence="9">
    <location>
        <begin position="687"/>
        <end position="728"/>
    </location>
</feature>
<dbReference type="InterPro" id="IPR015943">
    <property type="entry name" value="WD40/YVTN_repeat-like_dom_sf"/>
</dbReference>
<evidence type="ECO:0000256" key="11">
    <source>
        <dbReference type="SAM" id="MobiDB-lite"/>
    </source>
</evidence>
<accession>A0A5C6FC25</accession>
<feature type="repeat" description="WD" evidence="9">
    <location>
        <begin position="554"/>
        <end position="595"/>
    </location>
</feature>
<feature type="repeat" description="WD" evidence="9">
    <location>
        <begin position="654"/>
        <end position="686"/>
    </location>
</feature>
<keyword evidence="6 10" id="KW-0547">Nucleotide-binding</keyword>
<evidence type="ECO:0000313" key="13">
    <source>
        <dbReference type="EMBL" id="TWU58988.1"/>
    </source>
</evidence>
<evidence type="ECO:0000256" key="10">
    <source>
        <dbReference type="PROSITE-ProRule" id="PRU10141"/>
    </source>
</evidence>
<dbReference type="SUPFAM" id="SSF56112">
    <property type="entry name" value="Protein kinase-like (PK-like)"/>
    <property type="match status" value="1"/>
</dbReference>
<dbReference type="InterPro" id="IPR008271">
    <property type="entry name" value="Ser/Thr_kinase_AS"/>
</dbReference>
<dbReference type="InterPro" id="IPR001680">
    <property type="entry name" value="WD40_rpt"/>
</dbReference>
<evidence type="ECO:0000259" key="12">
    <source>
        <dbReference type="PROSITE" id="PS50011"/>
    </source>
</evidence>
<dbReference type="SMART" id="SM00220">
    <property type="entry name" value="S_TKc"/>
    <property type="match status" value="1"/>
</dbReference>
<evidence type="ECO:0000256" key="3">
    <source>
        <dbReference type="ARBA" id="ARBA00022574"/>
    </source>
</evidence>
<keyword evidence="14" id="KW-1185">Reference proteome</keyword>
<dbReference type="GO" id="GO:0005524">
    <property type="term" value="F:ATP binding"/>
    <property type="evidence" value="ECO:0007669"/>
    <property type="project" value="UniProtKB-UniRule"/>
</dbReference>
<dbReference type="CDD" id="cd14014">
    <property type="entry name" value="STKc_PknB_like"/>
    <property type="match status" value="1"/>
</dbReference>
<evidence type="ECO:0000256" key="8">
    <source>
        <dbReference type="ARBA" id="ARBA00022840"/>
    </source>
</evidence>
<dbReference type="SUPFAM" id="SSF50978">
    <property type="entry name" value="WD40 repeat-like"/>
    <property type="match status" value="1"/>
</dbReference>
<keyword evidence="4 13" id="KW-0808">Transferase</keyword>
<dbReference type="InterPro" id="IPR017441">
    <property type="entry name" value="Protein_kinase_ATP_BS"/>
</dbReference>
<dbReference type="GO" id="GO:0004674">
    <property type="term" value="F:protein serine/threonine kinase activity"/>
    <property type="evidence" value="ECO:0007669"/>
    <property type="project" value="UniProtKB-KW"/>
</dbReference>
<protein>
    <recommendedName>
        <fullName evidence="1">non-specific serine/threonine protein kinase</fullName>
        <ecNumber evidence="1">2.7.11.1</ecNumber>
    </recommendedName>
</protein>
<dbReference type="OrthoDB" id="6111975at2"/>
<feature type="domain" description="Protein kinase" evidence="12">
    <location>
        <begin position="95"/>
        <end position="356"/>
    </location>
</feature>
<evidence type="ECO:0000256" key="9">
    <source>
        <dbReference type="PROSITE-ProRule" id="PRU00221"/>
    </source>
</evidence>
<keyword evidence="8 10" id="KW-0067">ATP-binding</keyword>
<evidence type="ECO:0000256" key="4">
    <source>
        <dbReference type="ARBA" id="ARBA00022679"/>
    </source>
</evidence>
<feature type="binding site" evidence="10">
    <location>
        <position position="124"/>
    </location>
    <ligand>
        <name>ATP</name>
        <dbReference type="ChEBI" id="CHEBI:30616"/>
    </ligand>
</feature>
<dbReference type="InterPro" id="IPR019775">
    <property type="entry name" value="WD40_repeat_CS"/>
</dbReference>
<dbReference type="EMBL" id="SJPW01000002">
    <property type="protein sequence ID" value="TWU58988.1"/>
    <property type="molecule type" value="Genomic_DNA"/>
</dbReference>
<dbReference type="InterPro" id="IPR036322">
    <property type="entry name" value="WD40_repeat_dom_sf"/>
</dbReference>
<feature type="repeat" description="WD" evidence="9">
    <location>
        <begin position="729"/>
        <end position="770"/>
    </location>
</feature>
<dbReference type="Gene3D" id="2.130.10.10">
    <property type="entry name" value="YVTN repeat-like/Quinoprotein amine dehydrogenase"/>
    <property type="match status" value="3"/>
</dbReference>
<dbReference type="InterPro" id="IPR000719">
    <property type="entry name" value="Prot_kinase_dom"/>
</dbReference>
<dbReference type="PROSITE" id="PS00108">
    <property type="entry name" value="PROTEIN_KINASE_ST"/>
    <property type="match status" value="1"/>
</dbReference>
<dbReference type="InterPro" id="IPR011009">
    <property type="entry name" value="Kinase-like_dom_sf"/>
</dbReference>
<feature type="compositionally biased region" description="Basic and acidic residues" evidence="11">
    <location>
        <begin position="1316"/>
        <end position="1336"/>
    </location>
</feature>
<name>A0A5C6FC25_9BACT</name>
<dbReference type="PANTHER" id="PTHR19879">
    <property type="entry name" value="TRANSCRIPTION INITIATION FACTOR TFIID"/>
    <property type="match status" value="1"/>
</dbReference>
<dbReference type="PROSITE" id="PS50011">
    <property type="entry name" value="PROTEIN_KINASE_DOM"/>
    <property type="match status" value="1"/>
</dbReference>
<dbReference type="PROSITE" id="PS00107">
    <property type="entry name" value="PROTEIN_KINASE_ATP"/>
    <property type="match status" value="1"/>
</dbReference>
<dbReference type="PRINTS" id="PR00320">
    <property type="entry name" value="GPROTEINBRPT"/>
</dbReference>
<dbReference type="PROSITE" id="PS00678">
    <property type="entry name" value="WD_REPEATS_1"/>
    <property type="match status" value="2"/>
</dbReference>
<dbReference type="Pfam" id="PF00069">
    <property type="entry name" value="Pkinase"/>
    <property type="match status" value="1"/>
</dbReference>
<gene>
    <name evidence="13" type="primary">pknB_3</name>
    <name evidence="13" type="ORF">Poly51_17690</name>
</gene>
<evidence type="ECO:0000256" key="5">
    <source>
        <dbReference type="ARBA" id="ARBA00022737"/>
    </source>
</evidence>
<dbReference type="CDD" id="cd00200">
    <property type="entry name" value="WD40"/>
    <property type="match status" value="1"/>
</dbReference>
<dbReference type="SMART" id="SM00320">
    <property type="entry name" value="WD40"/>
    <property type="match status" value="6"/>
</dbReference>
<evidence type="ECO:0000256" key="7">
    <source>
        <dbReference type="ARBA" id="ARBA00022777"/>
    </source>
</evidence>
<keyword evidence="2" id="KW-0723">Serine/threonine-protein kinase</keyword>
<dbReference type="FunFam" id="1.10.510.10:FF:000021">
    <property type="entry name" value="Serine/threonine protein kinase"/>
    <property type="match status" value="1"/>
</dbReference>
<sequence>MIARFHYDERTLDRLLHDRLSEDEREVSSHVEACEVCQKQIDDLSRKGLSWDDVGDLLSNVDRQPVDVGNRKLEAYATFLQPTEHPESLGRFARFEIMEFLGRGGMGVVMRGYDTSLDRHCAVKILSPELATSASARKRFSREAKSAAAVVHPHVVPIQTVDEYNGLPYLVMPVVEGQSLEARVGDSGPLQVVEVIRIASQVADGLAAAHAQGLVHRDIKPANILLENGIERVQITDFGLARAIDDASMTRSGVIAGTPQYMSPEQAHGDTIDHRSDLFSLGSVMYFMLTGRSPFRAETTMGVLNRIGNDQPRRLQTIDSSVPAWLEGIVMKLLSKSPDDRFESAAEVAELLEDCLAHVQQPTSTPLPDTVAKLVKSFGSDETNSAESLGNFRYPPIGKLVATAAFAFSLIFAGVLIVLELNKGTLTIESDVDDIPIRIMQNGELYLKLTITKTGRSVRIAAGHYVVEVDGELDGVNVVGGKVTLTRGEDEVVKIALVPADIHSHLDNASDEITAHHHHHQTAPKFPDLNVDVNDVTKGGGWELHKTIRGANENRKQVNGVWSVAFSPDAETLASATGEKTVKIWDVSTGKLQTKIQRPVAAANLAFSPDGKLLAIAGGDFDGPQSGEIVIWNLKEERVQHVLDGGDTATFCCAVAFSPDGKLLATGGRDKAVKLWDVQSGKLHRRMSGHSDLVRDVCFASDGKTLASASFDNTIRLWQLSTGEPIATLHGHDDAVRSVAFSPDDRVLVSASEDKTARVWNVASHEQIGVMAAHKAPVYCVAFLPDGQHVVTGSQKGMLVWDVSKIDQIPAHVDRPTREIWSVAVSRQMVAIPEDSKIVLWKRRDLGLDEKKLPDAYSNVPTTRLHRVREPQAAKTPNPVQPNPAYAPGRGYAQPYDPFAGGSSLPIPVNTLAGFVRHFNHRIQAADLDVPPQPPLTVEELRCFAQWKLQTDKQLSVETMGVLTDIGIGGWLPKHWKIEGSESQVKTGDGEIGVYSIELASQYSGTTIVVRQRFFSAPVNFHGPRRPDPIGTATPLQAAITEFNATHNEVDGLRQPPLTLQEVLAAILDWKSRRDEAPVDNKTFANFQEIALTHQLPSGAKIEVLPHFKTETGDSFKIWSVRVVMPQVAKPGSTMAFTIRQQYLSVNSAMASAIHWGKPNDQGLQAGFRLIPGQRAYQVGTPIETEFLYRSTTGKSISATVPNVFSYQNMIARDAGGKELDVVELRKEMVVGGAINTQIGETPIRKRGNPLDLGYITPDPKFDSISPNRTYLTVKDVQKVFLSYVVSDLNGGGLRTGEVAVDIAETLDEPNFPSIGDRKERTPDKFNVERDEDAAKMKSSPNAASYADAPTNTSSAIKPVAIAVDTPYCLVWESASKVSLHHEFANTLNLDGKTRTAVDSLLTEIWTEYIDDERDRTKYSLAADGHLVAEIGDLANDRSGLANEFLSKLGKIVPDTQRDRIWSAVKTRTDRGFDEIWKSDSEAYPALLGWSKDNSPIRIEIHRTAGGYHWYVRPGSHGVTGNGKTLPPELQHYVQFGNEATSQ</sequence>
<evidence type="ECO:0000256" key="1">
    <source>
        <dbReference type="ARBA" id="ARBA00012513"/>
    </source>
</evidence>
<keyword evidence="5" id="KW-0677">Repeat</keyword>
<feature type="region of interest" description="Disordered" evidence="11">
    <location>
        <begin position="1311"/>
        <end position="1350"/>
    </location>
</feature>
<dbReference type="EC" id="2.7.11.1" evidence="1"/>
<keyword evidence="7 13" id="KW-0418">Kinase</keyword>
<dbReference type="Pfam" id="PF00400">
    <property type="entry name" value="WD40"/>
    <property type="match status" value="5"/>
</dbReference>
<evidence type="ECO:0000256" key="6">
    <source>
        <dbReference type="ARBA" id="ARBA00022741"/>
    </source>
</evidence>
<keyword evidence="3 9" id="KW-0853">WD repeat</keyword>
<dbReference type="Gene3D" id="1.10.510.10">
    <property type="entry name" value="Transferase(Phosphotransferase) domain 1"/>
    <property type="match status" value="1"/>
</dbReference>
<comment type="caution">
    <text evidence="13">The sequence shown here is derived from an EMBL/GenBank/DDBJ whole genome shotgun (WGS) entry which is preliminary data.</text>
</comment>
<evidence type="ECO:0000256" key="2">
    <source>
        <dbReference type="ARBA" id="ARBA00022527"/>
    </source>
</evidence>
<organism evidence="13 14">
    <name type="scientific">Rubripirellula tenax</name>
    <dbReference type="NCBI Taxonomy" id="2528015"/>
    <lineage>
        <taxon>Bacteria</taxon>
        <taxon>Pseudomonadati</taxon>
        <taxon>Planctomycetota</taxon>
        <taxon>Planctomycetia</taxon>
        <taxon>Pirellulales</taxon>
        <taxon>Pirellulaceae</taxon>
        <taxon>Rubripirellula</taxon>
    </lineage>
</organism>
<evidence type="ECO:0000313" key="14">
    <source>
        <dbReference type="Proteomes" id="UP000318288"/>
    </source>
</evidence>
<dbReference type="PROSITE" id="PS50294">
    <property type="entry name" value="WD_REPEATS_REGION"/>
    <property type="match status" value="4"/>
</dbReference>
<dbReference type="Gene3D" id="3.30.200.20">
    <property type="entry name" value="Phosphorylase Kinase, domain 1"/>
    <property type="match status" value="1"/>
</dbReference>
<feature type="region of interest" description="Disordered" evidence="11">
    <location>
        <begin position="867"/>
        <end position="892"/>
    </location>
</feature>
<dbReference type="PANTHER" id="PTHR19879:SF9">
    <property type="entry name" value="TRANSCRIPTION INITIATION FACTOR TFIID SUBUNIT 5"/>
    <property type="match status" value="1"/>
</dbReference>
<dbReference type="PROSITE" id="PS50082">
    <property type="entry name" value="WD_REPEATS_2"/>
    <property type="match status" value="4"/>
</dbReference>
<reference evidence="13 14" key="1">
    <citation type="submission" date="2019-02" db="EMBL/GenBank/DDBJ databases">
        <title>Deep-cultivation of Planctomycetes and their phenomic and genomic characterization uncovers novel biology.</title>
        <authorList>
            <person name="Wiegand S."/>
            <person name="Jogler M."/>
            <person name="Boedeker C."/>
            <person name="Pinto D."/>
            <person name="Vollmers J."/>
            <person name="Rivas-Marin E."/>
            <person name="Kohn T."/>
            <person name="Peeters S.H."/>
            <person name="Heuer A."/>
            <person name="Rast P."/>
            <person name="Oberbeckmann S."/>
            <person name="Bunk B."/>
            <person name="Jeske O."/>
            <person name="Meyerdierks A."/>
            <person name="Storesund J.E."/>
            <person name="Kallscheuer N."/>
            <person name="Luecker S."/>
            <person name="Lage O.M."/>
            <person name="Pohl T."/>
            <person name="Merkel B.J."/>
            <person name="Hornburger P."/>
            <person name="Mueller R.-W."/>
            <person name="Bruemmer F."/>
            <person name="Labrenz M."/>
            <person name="Spormann A.M."/>
            <person name="Op Den Camp H."/>
            <person name="Overmann J."/>
            <person name="Amann R."/>
            <person name="Jetten M.S.M."/>
            <person name="Mascher T."/>
            <person name="Medema M.H."/>
            <person name="Devos D.P."/>
            <person name="Kaster A.-K."/>
            <person name="Ovreas L."/>
            <person name="Rohde M."/>
            <person name="Galperin M.Y."/>
            <person name="Jogler C."/>
        </authorList>
    </citation>
    <scope>NUCLEOTIDE SEQUENCE [LARGE SCALE GENOMIC DNA]</scope>
    <source>
        <strain evidence="13 14">Poly51</strain>
    </source>
</reference>
<dbReference type="RefSeq" id="WP_146456269.1">
    <property type="nucleotide sequence ID" value="NZ_SJPW01000002.1"/>
</dbReference>